<dbReference type="SUPFAM" id="SSF53850">
    <property type="entry name" value="Periplasmic binding protein-like II"/>
    <property type="match status" value="1"/>
</dbReference>
<gene>
    <name evidence="6" type="ORF">EF294_13890</name>
</gene>
<dbReference type="InterPro" id="IPR001638">
    <property type="entry name" value="Solute-binding_3/MltF_N"/>
</dbReference>
<sequence length="332" mass="35238">MRRRVVHGRGDVVAAVLLACGLLTTGCVTFTAPDSPPPAAQAIAPTPPGAETETTTEPAPDADACNATASLRPPDPMPEPKQMPPGSAMAAIAARGRLIVGTDIGSNPFSFRDPISGDLQGFDVDLAREVSQAIFGDPYRIEFRVLSSNDRIDALRGGAVDMVVKTMSITCDRLASVSFSTPYYIASQRILVLRNSGITDVDGLADKRVCSARGATSIGRMQAEQPRAKVITAVTWADCLVMLQQGQVDAVTTDDAILAGLAAQDPWVQMVGPGFGSEYYGIGLPQGHDDMVRFVNGVLAQAVADGRWYAIYNRWLSNIGPGYGPPQAIYRD</sequence>
<evidence type="ECO:0000259" key="5">
    <source>
        <dbReference type="SMART" id="SM00062"/>
    </source>
</evidence>
<keyword evidence="7" id="KW-1185">Reference proteome</keyword>
<dbReference type="Pfam" id="PF00497">
    <property type="entry name" value="SBP_bac_3"/>
    <property type="match status" value="1"/>
</dbReference>
<dbReference type="AlphaFoldDB" id="A0A3N4G864"/>
<dbReference type="Proteomes" id="UP000267536">
    <property type="component" value="Unassembled WGS sequence"/>
</dbReference>
<dbReference type="InterPro" id="IPR051455">
    <property type="entry name" value="Bact_solute-bind_prot3"/>
</dbReference>
<feature type="domain" description="Solute-binding protein family 3/N-terminal" evidence="5">
    <location>
        <begin position="97"/>
        <end position="319"/>
    </location>
</feature>
<dbReference type="PANTHER" id="PTHR30085">
    <property type="entry name" value="AMINO ACID ABC TRANSPORTER PERMEASE"/>
    <property type="match status" value="1"/>
</dbReference>
<comment type="similarity">
    <text evidence="1">Belongs to the bacterial solute-binding protein 3 family.</text>
</comment>
<evidence type="ECO:0000313" key="6">
    <source>
        <dbReference type="EMBL" id="RPA58933.1"/>
    </source>
</evidence>
<evidence type="ECO:0000256" key="2">
    <source>
        <dbReference type="ARBA" id="ARBA00022448"/>
    </source>
</evidence>
<feature type="compositionally biased region" description="Pro residues" evidence="4">
    <location>
        <begin position="73"/>
        <end position="83"/>
    </location>
</feature>
<dbReference type="SMART" id="SM00062">
    <property type="entry name" value="PBPb"/>
    <property type="match status" value="1"/>
</dbReference>
<comment type="caution">
    <text evidence="6">The sequence shown here is derived from an EMBL/GenBank/DDBJ whole genome shotgun (WGS) entry which is preliminary data.</text>
</comment>
<dbReference type="OrthoDB" id="9807888at2"/>
<name>A0A3N4G864_9ACTN</name>
<accession>A0A3N4G864</accession>
<proteinExistence type="inferred from homology"/>
<keyword evidence="2" id="KW-0813">Transport</keyword>
<organism evidence="6 7">
    <name type="scientific">Gordonia oryzae</name>
    <dbReference type="NCBI Taxonomy" id="2487349"/>
    <lineage>
        <taxon>Bacteria</taxon>
        <taxon>Bacillati</taxon>
        <taxon>Actinomycetota</taxon>
        <taxon>Actinomycetes</taxon>
        <taxon>Mycobacteriales</taxon>
        <taxon>Gordoniaceae</taxon>
        <taxon>Gordonia</taxon>
    </lineage>
</organism>
<dbReference type="GO" id="GO:0030288">
    <property type="term" value="C:outer membrane-bounded periplasmic space"/>
    <property type="evidence" value="ECO:0007669"/>
    <property type="project" value="TreeGrafter"/>
</dbReference>
<evidence type="ECO:0000256" key="1">
    <source>
        <dbReference type="ARBA" id="ARBA00010333"/>
    </source>
</evidence>
<reference evidence="6 7" key="1">
    <citation type="submission" date="2018-11" db="EMBL/GenBank/DDBJ databases">
        <title>Draft genome sequence of Gordonia sp. RS15-1S isolated from rice stems.</title>
        <authorList>
            <person name="Muangham S."/>
        </authorList>
    </citation>
    <scope>NUCLEOTIDE SEQUENCE [LARGE SCALE GENOMIC DNA]</scope>
    <source>
        <strain evidence="6 7">RS15-1S</strain>
    </source>
</reference>
<dbReference type="PROSITE" id="PS51257">
    <property type="entry name" value="PROKAR_LIPOPROTEIN"/>
    <property type="match status" value="1"/>
</dbReference>
<feature type="compositionally biased region" description="Low complexity" evidence="4">
    <location>
        <begin position="40"/>
        <end position="64"/>
    </location>
</feature>
<dbReference type="GO" id="GO:0005576">
    <property type="term" value="C:extracellular region"/>
    <property type="evidence" value="ECO:0007669"/>
    <property type="project" value="TreeGrafter"/>
</dbReference>
<dbReference type="GO" id="GO:0006865">
    <property type="term" value="P:amino acid transport"/>
    <property type="evidence" value="ECO:0007669"/>
    <property type="project" value="TreeGrafter"/>
</dbReference>
<evidence type="ECO:0000256" key="4">
    <source>
        <dbReference type="SAM" id="MobiDB-lite"/>
    </source>
</evidence>
<dbReference type="EMBL" id="RKMH01000010">
    <property type="protein sequence ID" value="RPA58933.1"/>
    <property type="molecule type" value="Genomic_DNA"/>
</dbReference>
<dbReference type="PANTHER" id="PTHR30085:SF6">
    <property type="entry name" value="ABC TRANSPORTER GLUTAMINE-BINDING PROTEIN GLNH"/>
    <property type="match status" value="1"/>
</dbReference>
<evidence type="ECO:0000313" key="7">
    <source>
        <dbReference type="Proteomes" id="UP000267536"/>
    </source>
</evidence>
<protein>
    <submittedName>
        <fullName evidence="6">Glutamate ABC transporter substrate-binding protein</fullName>
    </submittedName>
</protein>
<feature type="region of interest" description="Disordered" evidence="4">
    <location>
        <begin position="38"/>
        <end position="88"/>
    </location>
</feature>
<dbReference type="RefSeq" id="WP_123930981.1">
    <property type="nucleotide sequence ID" value="NZ_JBPSDP010000010.1"/>
</dbReference>
<keyword evidence="3" id="KW-0732">Signal</keyword>
<dbReference type="CDD" id="cd13690">
    <property type="entry name" value="PBP2_GluB"/>
    <property type="match status" value="1"/>
</dbReference>
<evidence type="ECO:0000256" key="3">
    <source>
        <dbReference type="ARBA" id="ARBA00022729"/>
    </source>
</evidence>
<dbReference type="Gene3D" id="3.40.190.10">
    <property type="entry name" value="Periplasmic binding protein-like II"/>
    <property type="match status" value="2"/>
</dbReference>